<accession>G2KSN4</accession>
<dbReference type="STRING" id="856793.MICA_1312"/>
<reference evidence="2 3" key="1">
    <citation type="journal article" date="2011" name="BMC Genomics">
        <title>Genomic insights into an obligate epibiotic bacterial predator: Micavibrio aeruginosavorus ARL-13.</title>
        <authorList>
            <person name="Wang Z."/>
            <person name="Kadouri D."/>
            <person name="Wu M."/>
        </authorList>
    </citation>
    <scope>NUCLEOTIDE SEQUENCE [LARGE SCALE GENOMIC DNA]</scope>
    <source>
        <strain evidence="2 3">ARL-13</strain>
    </source>
</reference>
<dbReference type="eggNOG" id="ENOG5033GAB">
    <property type="taxonomic scope" value="Bacteria"/>
</dbReference>
<evidence type="ECO:0000313" key="3">
    <source>
        <dbReference type="Proteomes" id="UP000009286"/>
    </source>
</evidence>
<dbReference type="OrthoDB" id="7280567at2"/>
<protein>
    <submittedName>
        <fullName evidence="2">Uncharacterized protein</fullName>
    </submittedName>
</protein>
<keyword evidence="1" id="KW-0472">Membrane</keyword>
<sequence>MIKRRIAKRNIRLFFIAPAIAAILILIMGIFDPTGVLHAHGFRAGIMKDMRQQAAGVMNINPNLDSIILGTSVLENTSSREAERVLGGAYANISMSGSSFYERHFALDRLLKTQKIKTVIYSLDDNYLSQTREHSSYPVAQYDYLYNWNTLDNIKIYQDFPIFKCLIKKEKKRKKCMSDDIMFDRPNMWMNDPNENIRFGGLDHWFAANNNQQVIDALSSISSSAQDIADGKQKQDDAEEISKNIKATEKYIDDYVLSYVRNYPRTEFHLVFPPYSRIKFAQWHQGNPKYSQTHEAAIRYLAQAQKSLSNLYVYGYEDMKFIDDIANYKDTGHYHERINTMMLQSIHDKKSVITPDNAETYIATARRNALSFDLIGLGRKIDAYLKTQKKTD</sequence>
<dbReference type="EMBL" id="CP002382">
    <property type="protein sequence ID" value="AEP09634.1"/>
    <property type="molecule type" value="Genomic_DNA"/>
</dbReference>
<dbReference type="HOGENOM" id="CLU_041673_0_0_5"/>
<dbReference type="KEGG" id="mai:MICA_1312"/>
<organism evidence="2 3">
    <name type="scientific">Micavibrio aeruginosavorus (strain ARL-13)</name>
    <dbReference type="NCBI Taxonomy" id="856793"/>
    <lineage>
        <taxon>Bacteria</taxon>
        <taxon>Pseudomonadati</taxon>
        <taxon>Bdellovibrionota</taxon>
        <taxon>Bdellovibrionia</taxon>
        <taxon>Bdellovibrionales</taxon>
        <taxon>Pseudobdellovibrionaceae</taxon>
        <taxon>Micavibrio</taxon>
    </lineage>
</organism>
<keyword evidence="1" id="KW-1133">Transmembrane helix</keyword>
<proteinExistence type="predicted"/>
<name>G2KSN4_MICAA</name>
<keyword evidence="1" id="KW-0812">Transmembrane</keyword>
<keyword evidence="3" id="KW-1185">Reference proteome</keyword>
<dbReference type="AlphaFoldDB" id="G2KSN4"/>
<feature type="transmembrane region" description="Helical" evidence="1">
    <location>
        <begin position="12"/>
        <end position="31"/>
    </location>
</feature>
<evidence type="ECO:0000256" key="1">
    <source>
        <dbReference type="SAM" id="Phobius"/>
    </source>
</evidence>
<dbReference type="Proteomes" id="UP000009286">
    <property type="component" value="Chromosome"/>
</dbReference>
<gene>
    <name evidence="2" type="ordered locus">MICA_1312</name>
</gene>
<dbReference type="RefSeq" id="WP_014102857.1">
    <property type="nucleotide sequence ID" value="NC_016026.1"/>
</dbReference>
<evidence type="ECO:0000313" key="2">
    <source>
        <dbReference type="EMBL" id="AEP09634.1"/>
    </source>
</evidence>